<evidence type="ECO:0000313" key="1">
    <source>
        <dbReference type="EMBL" id="CAG8819566.1"/>
    </source>
</evidence>
<comment type="caution">
    <text evidence="1">The sequence shown here is derived from an EMBL/GenBank/DDBJ whole genome shotgun (WGS) entry which is preliminary data.</text>
</comment>
<name>A0A9N9KA31_9GLOM</name>
<organism evidence="1 2">
    <name type="scientific">Dentiscutata erythropus</name>
    <dbReference type="NCBI Taxonomy" id="1348616"/>
    <lineage>
        <taxon>Eukaryota</taxon>
        <taxon>Fungi</taxon>
        <taxon>Fungi incertae sedis</taxon>
        <taxon>Mucoromycota</taxon>
        <taxon>Glomeromycotina</taxon>
        <taxon>Glomeromycetes</taxon>
        <taxon>Diversisporales</taxon>
        <taxon>Gigasporaceae</taxon>
        <taxon>Dentiscutata</taxon>
    </lineage>
</organism>
<accession>A0A9N9KA31</accession>
<sequence>VSKIRFKQILDITKYSNDTISDYTKIFRELAIKSLNREDEMLGEEGITERRGIKKCYFEVVKNRNYFTLFNFIKKHIKPGST</sequence>
<protein>
    <submittedName>
        <fullName evidence="1">4065_t:CDS:1</fullName>
    </submittedName>
</protein>
<dbReference type="Proteomes" id="UP000789405">
    <property type="component" value="Unassembled WGS sequence"/>
</dbReference>
<proteinExistence type="predicted"/>
<reference evidence="1" key="1">
    <citation type="submission" date="2021-06" db="EMBL/GenBank/DDBJ databases">
        <authorList>
            <person name="Kallberg Y."/>
            <person name="Tangrot J."/>
            <person name="Rosling A."/>
        </authorList>
    </citation>
    <scope>NUCLEOTIDE SEQUENCE</scope>
    <source>
        <strain evidence="1">MA453B</strain>
    </source>
</reference>
<feature type="non-terminal residue" evidence="1">
    <location>
        <position position="82"/>
    </location>
</feature>
<dbReference type="AlphaFoldDB" id="A0A9N9KA31"/>
<gene>
    <name evidence="1" type="ORF">DERYTH_LOCUS26801</name>
</gene>
<evidence type="ECO:0000313" key="2">
    <source>
        <dbReference type="Proteomes" id="UP000789405"/>
    </source>
</evidence>
<dbReference type="EMBL" id="CAJVPY010058133">
    <property type="protein sequence ID" value="CAG8819566.1"/>
    <property type="molecule type" value="Genomic_DNA"/>
</dbReference>
<dbReference type="OrthoDB" id="5598606at2759"/>
<keyword evidence="2" id="KW-1185">Reference proteome</keyword>
<feature type="non-terminal residue" evidence="1">
    <location>
        <position position="1"/>
    </location>
</feature>